<keyword evidence="1" id="KW-1133">Transmembrane helix</keyword>
<dbReference type="PANTHER" id="PTHR32063">
    <property type="match status" value="1"/>
</dbReference>
<keyword evidence="1" id="KW-0812">Transmembrane</keyword>
<dbReference type="InterPro" id="IPR001036">
    <property type="entry name" value="Acrflvin-R"/>
</dbReference>
<protein>
    <submittedName>
        <fullName evidence="2">Cation efflux system protein CusA</fullName>
    </submittedName>
</protein>
<keyword evidence="1" id="KW-0472">Membrane</keyword>
<evidence type="ECO:0000256" key="1">
    <source>
        <dbReference type="SAM" id="Phobius"/>
    </source>
</evidence>
<feature type="transmembrane region" description="Helical" evidence="1">
    <location>
        <begin position="42"/>
        <end position="63"/>
    </location>
</feature>
<dbReference type="GO" id="GO:0005886">
    <property type="term" value="C:plasma membrane"/>
    <property type="evidence" value="ECO:0007669"/>
    <property type="project" value="TreeGrafter"/>
</dbReference>
<dbReference type="Pfam" id="PF00873">
    <property type="entry name" value="ACR_tran"/>
    <property type="match status" value="1"/>
</dbReference>
<dbReference type="AlphaFoldDB" id="A0A1J5QNI6"/>
<dbReference type="PANTHER" id="PTHR32063:SF19">
    <property type="entry name" value="CATION EFFLUX SYSTEM PROTEIN CUSA"/>
    <property type="match status" value="1"/>
</dbReference>
<organism evidence="2">
    <name type="scientific">mine drainage metagenome</name>
    <dbReference type="NCBI Taxonomy" id="410659"/>
    <lineage>
        <taxon>unclassified sequences</taxon>
        <taxon>metagenomes</taxon>
        <taxon>ecological metagenomes</taxon>
    </lineage>
</organism>
<reference evidence="2" key="1">
    <citation type="submission" date="2016-10" db="EMBL/GenBank/DDBJ databases">
        <title>Sequence of Gallionella enrichment culture.</title>
        <authorList>
            <person name="Poehlein A."/>
            <person name="Muehling M."/>
            <person name="Daniel R."/>
        </authorList>
    </citation>
    <scope>NUCLEOTIDE SEQUENCE</scope>
</reference>
<dbReference type="EMBL" id="MLJW01001592">
    <property type="protein sequence ID" value="OIQ77533.1"/>
    <property type="molecule type" value="Genomic_DNA"/>
</dbReference>
<gene>
    <name evidence="2" type="primary">cusA_18</name>
    <name evidence="2" type="ORF">GALL_407670</name>
</gene>
<proteinExistence type="predicted"/>
<dbReference type="Gene3D" id="1.20.1640.10">
    <property type="entry name" value="Multidrug efflux transporter AcrB transmembrane domain"/>
    <property type="match status" value="1"/>
</dbReference>
<comment type="caution">
    <text evidence="2">The sequence shown here is derived from an EMBL/GenBank/DDBJ whole genome shotgun (WGS) entry which is preliminary data.</text>
</comment>
<name>A0A1J5QNI6_9ZZZZ</name>
<dbReference type="GO" id="GO:0042910">
    <property type="term" value="F:xenobiotic transmembrane transporter activity"/>
    <property type="evidence" value="ECO:0007669"/>
    <property type="project" value="TreeGrafter"/>
</dbReference>
<feature type="transmembrane region" description="Helical" evidence="1">
    <location>
        <begin position="75"/>
        <end position="101"/>
    </location>
</feature>
<accession>A0A1J5QNI6</accession>
<evidence type="ECO:0000313" key="2">
    <source>
        <dbReference type="EMBL" id="OIQ77533.1"/>
    </source>
</evidence>
<dbReference type="SUPFAM" id="SSF82866">
    <property type="entry name" value="Multidrug efflux transporter AcrB transmembrane domain"/>
    <property type="match status" value="1"/>
</dbReference>
<sequence length="124" mass="13283">MAAEFGVVMLLYLDAALARRKLDGTLETWDDLKQTVVEGTLLRLRPMAMTLTMVVGGLLPIMFSEGAGADVMQRIAAPMVGGMLTAALLALLVIPAVYALWQKRRLGLGAGPAPRDVLSNSNWS</sequence>